<accession>A0A1H6U7X0</accession>
<dbReference type="PANTHER" id="PTHR36840">
    <property type="entry name" value="BLL5714 PROTEIN"/>
    <property type="match status" value="1"/>
</dbReference>
<evidence type="ECO:0000313" key="2">
    <source>
        <dbReference type="EMBL" id="SEI87616.1"/>
    </source>
</evidence>
<dbReference type="PANTHER" id="PTHR36840:SF1">
    <property type="entry name" value="BLL5714 PROTEIN"/>
    <property type="match status" value="1"/>
</dbReference>
<organism evidence="2 3">
    <name type="scientific">Demequina mangrovi</name>
    <dbReference type="NCBI Taxonomy" id="1043493"/>
    <lineage>
        <taxon>Bacteria</taxon>
        <taxon>Bacillati</taxon>
        <taxon>Actinomycetota</taxon>
        <taxon>Actinomycetes</taxon>
        <taxon>Micrococcales</taxon>
        <taxon>Demequinaceae</taxon>
        <taxon>Demequina</taxon>
    </lineage>
</organism>
<keyword evidence="1" id="KW-0472">Membrane</keyword>
<dbReference type="EMBL" id="FNZI01000001">
    <property type="protein sequence ID" value="SEI87616.1"/>
    <property type="molecule type" value="Genomic_DNA"/>
</dbReference>
<proteinExistence type="predicted"/>
<feature type="transmembrane region" description="Helical" evidence="1">
    <location>
        <begin position="47"/>
        <end position="65"/>
    </location>
</feature>
<reference evidence="3" key="1">
    <citation type="submission" date="2016-10" db="EMBL/GenBank/DDBJ databases">
        <authorList>
            <person name="Varghese N."/>
        </authorList>
    </citation>
    <scope>NUCLEOTIDE SEQUENCE [LARGE SCALE GENOMIC DNA]</scope>
    <source>
        <strain evidence="3">DSM 24868</strain>
    </source>
</reference>
<keyword evidence="3" id="KW-1185">Reference proteome</keyword>
<dbReference type="Proteomes" id="UP000183315">
    <property type="component" value="Unassembled WGS sequence"/>
</dbReference>
<feature type="transmembrane region" description="Helical" evidence="1">
    <location>
        <begin position="158"/>
        <end position="178"/>
    </location>
</feature>
<gene>
    <name evidence="2" type="ORF">SAMN05421637_0272</name>
</gene>
<evidence type="ECO:0000256" key="1">
    <source>
        <dbReference type="SAM" id="Phobius"/>
    </source>
</evidence>
<dbReference type="RefSeq" id="WP_042212022.1">
    <property type="nucleotide sequence ID" value="NZ_BBLU01000001.1"/>
</dbReference>
<feature type="transmembrane region" description="Helical" evidence="1">
    <location>
        <begin position="266"/>
        <end position="288"/>
    </location>
</feature>
<dbReference type="AlphaFoldDB" id="A0A1H6U7X0"/>
<evidence type="ECO:0000313" key="3">
    <source>
        <dbReference type="Proteomes" id="UP000183315"/>
    </source>
</evidence>
<feature type="transmembrane region" description="Helical" evidence="1">
    <location>
        <begin position="199"/>
        <end position="219"/>
    </location>
</feature>
<feature type="transmembrane region" description="Helical" evidence="1">
    <location>
        <begin position="225"/>
        <end position="245"/>
    </location>
</feature>
<feature type="transmembrane region" description="Helical" evidence="1">
    <location>
        <begin position="300"/>
        <end position="323"/>
    </location>
</feature>
<dbReference type="Pfam" id="PF06772">
    <property type="entry name" value="LtrA"/>
    <property type="match status" value="1"/>
</dbReference>
<protein>
    <submittedName>
        <fullName evidence="2">Low temperature requirement protein LtrA</fullName>
    </submittedName>
</protein>
<feature type="transmembrane region" description="Helical" evidence="1">
    <location>
        <begin position="77"/>
        <end position="96"/>
    </location>
</feature>
<name>A0A1H6U7X0_9MICO</name>
<feature type="transmembrane region" description="Helical" evidence="1">
    <location>
        <begin position="102"/>
        <end position="121"/>
    </location>
</feature>
<sequence length="385" mass="40421">MSENVTAAPRREVSPVELLFDLAFVLAMIQLTHHLVAHLGWREGAETAVMLVAVYSVWTFTSFHLTLRDVERRSTRAVTILVMGLALVMNGAIGVAFEDGAWLFAVPLVLAGAVPSALSAVREGQTFFRSHSRHMLVWIALSAPLWLGGAAVDPEARLWWWVAAAVIDLIGVFTAHPIPGHVLAPTVVDYDAPHMFERMRLFLLILLGETILGIGGAIADAGPEPMVVAGVVGAFVAVVCLWYSYFGGAEELVVAEAHDTRDPIGAVHRGIVVLLFVMAGLIMLAAGADLVVAEVDAARAGAGGALLLAGPALFLAAQAAYVLGAGMTRWRVRIVGAALLVAGAAVAPSLPPLGAVALLDMILVPVVVGANWRATDAPADPRGEA</sequence>
<keyword evidence="1" id="KW-1133">Transmembrane helix</keyword>
<dbReference type="InterPro" id="IPR010640">
    <property type="entry name" value="Low_temperature_requirement_A"/>
</dbReference>
<dbReference type="eggNOG" id="COG4292">
    <property type="taxonomic scope" value="Bacteria"/>
</dbReference>
<feature type="transmembrane region" description="Helical" evidence="1">
    <location>
        <begin position="18"/>
        <end position="41"/>
    </location>
</feature>
<keyword evidence="1" id="KW-0812">Transmembrane</keyword>
<feature type="transmembrane region" description="Helical" evidence="1">
    <location>
        <begin position="133"/>
        <end position="152"/>
    </location>
</feature>
<dbReference type="OrthoDB" id="7698234at2"/>